<feature type="domain" description="HTH rpiR-type" evidence="1">
    <location>
        <begin position="15"/>
        <end position="91"/>
    </location>
</feature>
<proteinExistence type="predicted"/>
<evidence type="ECO:0000313" key="3">
    <source>
        <dbReference type="Proteomes" id="UP000184514"/>
    </source>
</evidence>
<dbReference type="PANTHER" id="PTHR30514:SF18">
    <property type="entry name" value="RPIR-FAMILY TRANSCRIPTIONAL REGULATOR"/>
    <property type="match status" value="1"/>
</dbReference>
<dbReference type="GO" id="GO:1901135">
    <property type="term" value="P:carbohydrate derivative metabolic process"/>
    <property type="evidence" value="ECO:0007669"/>
    <property type="project" value="InterPro"/>
</dbReference>
<dbReference type="Proteomes" id="UP000184514">
    <property type="component" value="Unassembled WGS sequence"/>
</dbReference>
<dbReference type="GO" id="GO:0003677">
    <property type="term" value="F:DNA binding"/>
    <property type="evidence" value="ECO:0007669"/>
    <property type="project" value="UniProtKB-KW"/>
</dbReference>
<dbReference type="Gene3D" id="3.40.50.10490">
    <property type="entry name" value="Glucose-6-phosphate isomerase like protein, domain 1"/>
    <property type="match status" value="1"/>
</dbReference>
<dbReference type="InterPro" id="IPR000281">
    <property type="entry name" value="HTH_RpiR"/>
</dbReference>
<dbReference type="GO" id="GO:0097367">
    <property type="term" value="F:carbohydrate derivative binding"/>
    <property type="evidence" value="ECO:0007669"/>
    <property type="project" value="InterPro"/>
</dbReference>
<evidence type="ECO:0000313" key="2">
    <source>
        <dbReference type="EMBL" id="OJI94988.1"/>
    </source>
</evidence>
<dbReference type="SUPFAM" id="SSF53697">
    <property type="entry name" value="SIS domain"/>
    <property type="match status" value="1"/>
</dbReference>
<dbReference type="InterPro" id="IPR009057">
    <property type="entry name" value="Homeodomain-like_sf"/>
</dbReference>
<keyword evidence="2" id="KW-0238">DNA-binding</keyword>
<dbReference type="GO" id="GO:0003700">
    <property type="term" value="F:DNA-binding transcription factor activity"/>
    <property type="evidence" value="ECO:0007669"/>
    <property type="project" value="InterPro"/>
</dbReference>
<dbReference type="STRING" id="696762.PFRI_07800"/>
<sequence>MNGDHLRWMNTDKTKPFLLRVRDALPELNPSEYKLGEFVLDFPGEMAGYTASEIAELANVSNATVSRFVRRIGYGSFDEARRAVRDEQRAGTALLRFSSETPASGGAVAAHFEASQQNMDLTYGALDDTVIDSLSEAMNAAPRVWFVGFRAGQSFAQYLGWQTSQVLSNVSVLPRAGETLAESLVSLSPQDIVVLIALRRNSKLAGAVAKAAAAAKAGLAVIEDRSSPETADARWRLSCVTSANGPLMNHVGAMAVCNLVAARTIAVSGAAGRSRMASIEDGHRRFDEL</sequence>
<dbReference type="EMBL" id="MLCB01000067">
    <property type="protein sequence ID" value="OJI94988.1"/>
    <property type="molecule type" value="Genomic_DNA"/>
</dbReference>
<evidence type="ECO:0000259" key="1">
    <source>
        <dbReference type="PROSITE" id="PS51071"/>
    </source>
</evidence>
<dbReference type="PANTHER" id="PTHR30514">
    <property type="entry name" value="GLUCOKINASE"/>
    <property type="match status" value="1"/>
</dbReference>
<comment type="caution">
    <text evidence="2">The sequence shown here is derived from an EMBL/GenBank/DDBJ whole genome shotgun (WGS) entry which is preliminary data.</text>
</comment>
<dbReference type="SUPFAM" id="SSF46689">
    <property type="entry name" value="Homeodomain-like"/>
    <property type="match status" value="1"/>
</dbReference>
<reference evidence="2 3" key="1">
    <citation type="submission" date="2016-10" db="EMBL/GenBank/DDBJ databases">
        <title>Genome sequence of Planktotalea frisia SH6-1.</title>
        <authorList>
            <person name="Poehlein A."/>
            <person name="Bakenhus I."/>
            <person name="Voget S."/>
            <person name="Brinkhoff T."/>
            <person name="Simon M."/>
        </authorList>
    </citation>
    <scope>NUCLEOTIDE SEQUENCE [LARGE SCALE GENOMIC DNA]</scope>
    <source>
        <strain evidence="2 3">SH6-1</strain>
    </source>
</reference>
<protein>
    <submittedName>
        <fullName evidence="2">DNA-binding transcriptional regulator HexR</fullName>
    </submittedName>
</protein>
<gene>
    <name evidence="2" type="ORF">PFRI_07800</name>
</gene>
<accession>A0A1L9P0D9</accession>
<dbReference type="AlphaFoldDB" id="A0A1L9P0D9"/>
<organism evidence="2 3">
    <name type="scientific">Planktotalea frisia</name>
    <dbReference type="NCBI Taxonomy" id="696762"/>
    <lineage>
        <taxon>Bacteria</taxon>
        <taxon>Pseudomonadati</taxon>
        <taxon>Pseudomonadota</taxon>
        <taxon>Alphaproteobacteria</taxon>
        <taxon>Rhodobacterales</taxon>
        <taxon>Paracoccaceae</taxon>
        <taxon>Planktotalea</taxon>
    </lineage>
</organism>
<dbReference type="InterPro" id="IPR036388">
    <property type="entry name" value="WH-like_DNA-bd_sf"/>
</dbReference>
<keyword evidence="3" id="KW-1185">Reference proteome</keyword>
<dbReference type="Gene3D" id="1.10.10.10">
    <property type="entry name" value="Winged helix-like DNA-binding domain superfamily/Winged helix DNA-binding domain"/>
    <property type="match status" value="1"/>
</dbReference>
<dbReference type="InterPro" id="IPR046348">
    <property type="entry name" value="SIS_dom_sf"/>
</dbReference>
<dbReference type="PROSITE" id="PS51071">
    <property type="entry name" value="HTH_RPIR"/>
    <property type="match status" value="1"/>
</dbReference>
<name>A0A1L9P0D9_9RHOB</name>
<dbReference type="InterPro" id="IPR047640">
    <property type="entry name" value="RpiR-like"/>
</dbReference>
<dbReference type="Pfam" id="PF01418">
    <property type="entry name" value="HTH_6"/>
    <property type="match status" value="1"/>
</dbReference>